<dbReference type="SMART" id="SM00345">
    <property type="entry name" value="HTH_GNTR"/>
    <property type="match status" value="1"/>
</dbReference>
<evidence type="ECO:0000313" key="6">
    <source>
        <dbReference type="Proteomes" id="UP000424462"/>
    </source>
</evidence>
<dbReference type="Proteomes" id="UP000424462">
    <property type="component" value="Chromosome"/>
</dbReference>
<evidence type="ECO:0000256" key="2">
    <source>
        <dbReference type="ARBA" id="ARBA00023125"/>
    </source>
</evidence>
<reference evidence="5 6" key="1">
    <citation type="submission" date="2019-11" db="EMBL/GenBank/DDBJ databases">
        <title>Complete genome sequence of Corynebacterium kalinowskii 1959, a novel Corynebacterium species isolated from soil of a small paddock in Vilsendorf, Germany.</title>
        <authorList>
            <person name="Schaffert L."/>
            <person name="Ruwe M."/>
            <person name="Milse J."/>
            <person name="Hanuschka K."/>
            <person name="Ortseifen V."/>
            <person name="Droste J."/>
            <person name="Brandt D."/>
            <person name="Schlueter L."/>
            <person name="Kutter Y."/>
            <person name="Vinke S."/>
            <person name="Viehoefer P."/>
            <person name="Jacob L."/>
            <person name="Luebke N.-C."/>
            <person name="Schulte-Berndt E."/>
            <person name="Hain C."/>
            <person name="Linder M."/>
            <person name="Schmidt P."/>
            <person name="Wollenschlaeger L."/>
            <person name="Luttermann T."/>
            <person name="Thieme E."/>
            <person name="Hassa J."/>
            <person name="Haak M."/>
            <person name="Wittchen M."/>
            <person name="Mentz A."/>
            <person name="Persicke M."/>
            <person name="Busche T."/>
            <person name="Ruckert C."/>
        </authorList>
    </citation>
    <scope>NUCLEOTIDE SEQUENCE [LARGE SCALE GENOMIC DNA]</scope>
    <source>
        <strain evidence="5 6">2039</strain>
    </source>
</reference>
<dbReference type="Pfam" id="PF07729">
    <property type="entry name" value="FCD"/>
    <property type="match status" value="1"/>
</dbReference>
<sequence>MTSPRHGSAVPLLDSVLDRLGREIIQGVLPEGKTFTLQDLSQRFDISRTVAREAMRALEQLGLVSSSRRVGITVQPRSSWVVFNESIIGWRLECEAERRGQLRSLNELRIGIEPVAARLCSEQASPADRIRLVQIAEELAELGHSGKGASEEFLELDIAFHSRLLEASGNEMFMALIPSVTSVLRGRTVFGLQPDNPEEETLDLHLRLALAIQSGDGAAAEKFSQKLLQEVREFLSPESH</sequence>
<dbReference type="Pfam" id="PF00392">
    <property type="entry name" value="GntR"/>
    <property type="match status" value="1"/>
</dbReference>
<dbReference type="InterPro" id="IPR036390">
    <property type="entry name" value="WH_DNA-bd_sf"/>
</dbReference>
<dbReference type="AlphaFoldDB" id="A0A6B8WP85"/>
<dbReference type="PANTHER" id="PTHR43537:SF44">
    <property type="entry name" value="GNTR FAMILY REGULATORY PROTEIN"/>
    <property type="match status" value="1"/>
</dbReference>
<organism evidence="5 6">
    <name type="scientific">Corynebacterium occultum</name>
    <dbReference type="NCBI Taxonomy" id="2675219"/>
    <lineage>
        <taxon>Bacteria</taxon>
        <taxon>Bacillati</taxon>
        <taxon>Actinomycetota</taxon>
        <taxon>Actinomycetes</taxon>
        <taxon>Mycobacteriales</taxon>
        <taxon>Corynebacteriaceae</taxon>
        <taxon>Corynebacterium</taxon>
    </lineage>
</organism>
<gene>
    <name evidence="5" type="primary">lutR2</name>
    <name evidence="5" type="ORF">COCCU_11285</name>
</gene>
<dbReference type="RefSeq" id="WP_156231577.1">
    <property type="nucleotide sequence ID" value="NZ_CP046455.1"/>
</dbReference>
<dbReference type="Gene3D" id="1.10.10.10">
    <property type="entry name" value="Winged helix-like DNA-binding domain superfamily/Winged helix DNA-binding domain"/>
    <property type="match status" value="1"/>
</dbReference>
<dbReference type="Gene3D" id="1.20.120.530">
    <property type="entry name" value="GntR ligand-binding domain-like"/>
    <property type="match status" value="1"/>
</dbReference>
<evidence type="ECO:0000313" key="5">
    <source>
        <dbReference type="EMBL" id="QGU08168.1"/>
    </source>
</evidence>
<dbReference type="KEGG" id="cok:COCCU_11285"/>
<evidence type="ECO:0000259" key="4">
    <source>
        <dbReference type="PROSITE" id="PS50949"/>
    </source>
</evidence>
<keyword evidence="6" id="KW-1185">Reference proteome</keyword>
<dbReference type="InterPro" id="IPR036388">
    <property type="entry name" value="WH-like_DNA-bd_sf"/>
</dbReference>
<dbReference type="EMBL" id="CP046455">
    <property type="protein sequence ID" value="QGU08168.1"/>
    <property type="molecule type" value="Genomic_DNA"/>
</dbReference>
<dbReference type="InterPro" id="IPR008920">
    <property type="entry name" value="TF_FadR/GntR_C"/>
</dbReference>
<dbReference type="SUPFAM" id="SSF48008">
    <property type="entry name" value="GntR ligand-binding domain-like"/>
    <property type="match status" value="1"/>
</dbReference>
<evidence type="ECO:0000256" key="3">
    <source>
        <dbReference type="ARBA" id="ARBA00023163"/>
    </source>
</evidence>
<evidence type="ECO:0000256" key="1">
    <source>
        <dbReference type="ARBA" id="ARBA00023015"/>
    </source>
</evidence>
<protein>
    <submittedName>
        <fullName evidence="5">HTH-type transcriptional regulator LutR</fullName>
    </submittedName>
</protein>
<dbReference type="PANTHER" id="PTHR43537">
    <property type="entry name" value="TRANSCRIPTIONAL REGULATOR, GNTR FAMILY"/>
    <property type="match status" value="1"/>
</dbReference>
<keyword evidence="3" id="KW-0804">Transcription</keyword>
<feature type="domain" description="HTH gntR-type" evidence="4">
    <location>
        <begin position="10"/>
        <end position="77"/>
    </location>
</feature>
<dbReference type="SMART" id="SM00895">
    <property type="entry name" value="FCD"/>
    <property type="match status" value="1"/>
</dbReference>
<name>A0A6B8WP85_9CORY</name>
<proteinExistence type="predicted"/>
<keyword evidence="2" id="KW-0238">DNA-binding</keyword>
<dbReference type="InterPro" id="IPR011711">
    <property type="entry name" value="GntR_C"/>
</dbReference>
<accession>A0A6B8WP85</accession>
<dbReference type="SUPFAM" id="SSF46785">
    <property type="entry name" value="Winged helix' DNA-binding domain"/>
    <property type="match status" value="1"/>
</dbReference>
<dbReference type="GO" id="GO:0003700">
    <property type="term" value="F:DNA-binding transcription factor activity"/>
    <property type="evidence" value="ECO:0007669"/>
    <property type="project" value="InterPro"/>
</dbReference>
<dbReference type="GO" id="GO:0003677">
    <property type="term" value="F:DNA binding"/>
    <property type="evidence" value="ECO:0007669"/>
    <property type="project" value="UniProtKB-KW"/>
</dbReference>
<dbReference type="InterPro" id="IPR000524">
    <property type="entry name" value="Tscrpt_reg_HTH_GntR"/>
</dbReference>
<keyword evidence="1" id="KW-0805">Transcription regulation</keyword>
<dbReference type="PROSITE" id="PS50949">
    <property type="entry name" value="HTH_GNTR"/>
    <property type="match status" value="1"/>
</dbReference>